<feature type="domain" description="HTH lacI-type" evidence="4">
    <location>
        <begin position="10"/>
        <end position="64"/>
    </location>
</feature>
<evidence type="ECO:0000313" key="6">
    <source>
        <dbReference type="EMBL" id="OFA07592.1"/>
    </source>
</evidence>
<dbReference type="Pfam" id="PF13377">
    <property type="entry name" value="Peripla_BP_3"/>
    <property type="match status" value="1"/>
</dbReference>
<dbReference type="InterPro" id="IPR010982">
    <property type="entry name" value="Lambda_DNA-bd_dom_sf"/>
</dbReference>
<sequence>MSNLTNKANPTMSDVARKAGVSPMTVSRVLNGDTRVREATRKLVADAIASLNYVPNQAAQRLAGARAIRIGFLYANPSAGYLSECLVGLLNQASPHNVQLVVEKCEADEHGLEQARRLIDNGVDGIILPPPLCDSAELVDLLAQSGTPAVTVACGRPDDRLSGVRIDDYQAAHDMACHLVALGHQRIGFVAGHPNQTASARRLQGFQDALAEHHLPQAPELIVQGLFTYRSGLDAAERLLSHDPRPTAIFASNDDMAAAVVAIAHRLALDVPGDLTVAGFDDTALATTIWPELTTVRQPIAEMAEMAVRALVRQIRDRRDGAPAAPQQVVMDHALIRRQSDAAPRVRPPARVGKPLRM</sequence>
<reference evidence="7" key="1">
    <citation type="journal article" date="2016" name="Front. Microbiol.">
        <title>Molecular Keys to the Janthinobacterium and Duganella spp. Interaction with the Plant Pathogen Fusarium graminearum.</title>
        <authorList>
            <person name="Haack F.S."/>
            <person name="Poehlein A."/>
            <person name="Kroger C."/>
            <person name="Voigt C.A."/>
            <person name="Piepenbring M."/>
            <person name="Bode H.B."/>
            <person name="Daniel R."/>
            <person name="Schafer W."/>
            <person name="Streit W.R."/>
        </authorList>
    </citation>
    <scope>NUCLEOTIDE SEQUENCE [LARGE SCALE GENOMIC DNA]</scope>
    <source>
        <strain evidence="7">T54</strain>
    </source>
</reference>
<protein>
    <submittedName>
        <fullName evidence="6">Catabolite control protein A</fullName>
    </submittedName>
</protein>
<proteinExistence type="predicted"/>
<dbReference type="EMBL" id="LROM01000059">
    <property type="protein sequence ID" value="OFA07592.1"/>
    <property type="molecule type" value="Genomic_DNA"/>
</dbReference>
<dbReference type="InterPro" id="IPR000843">
    <property type="entry name" value="HTH_LacI"/>
</dbReference>
<dbReference type="InterPro" id="IPR028082">
    <property type="entry name" value="Peripla_BP_I"/>
</dbReference>
<feature type="domain" description="HTH cro/C1-type" evidence="5">
    <location>
        <begin position="11"/>
        <end position="54"/>
    </location>
</feature>
<evidence type="ECO:0000259" key="5">
    <source>
        <dbReference type="PROSITE" id="PS50943"/>
    </source>
</evidence>
<dbReference type="Gene3D" id="3.40.50.2300">
    <property type="match status" value="2"/>
</dbReference>
<dbReference type="PROSITE" id="PS50943">
    <property type="entry name" value="HTH_CROC1"/>
    <property type="match status" value="1"/>
</dbReference>
<evidence type="ECO:0000256" key="1">
    <source>
        <dbReference type="ARBA" id="ARBA00023015"/>
    </source>
</evidence>
<gene>
    <name evidence="6" type="primary">ccpA_1</name>
    <name evidence="6" type="ORF">DUPY_11360</name>
</gene>
<evidence type="ECO:0000313" key="7">
    <source>
        <dbReference type="Proteomes" id="UP000175989"/>
    </source>
</evidence>
<comment type="caution">
    <text evidence="6">The sequence shown here is derived from an EMBL/GenBank/DDBJ whole genome shotgun (WGS) entry which is preliminary data.</text>
</comment>
<dbReference type="CDD" id="cd01545">
    <property type="entry name" value="PBP1_SalR"/>
    <property type="match status" value="1"/>
</dbReference>
<dbReference type="PROSITE" id="PS00356">
    <property type="entry name" value="HTH_LACI_1"/>
    <property type="match status" value="1"/>
</dbReference>
<dbReference type="SUPFAM" id="SSF47413">
    <property type="entry name" value="lambda repressor-like DNA-binding domains"/>
    <property type="match status" value="1"/>
</dbReference>
<accession>A0A1E7X4P2</accession>
<dbReference type="OrthoDB" id="9805642at2"/>
<dbReference type="PRINTS" id="PR00036">
    <property type="entry name" value="HTHLACI"/>
</dbReference>
<dbReference type="InterPro" id="IPR046335">
    <property type="entry name" value="LacI/GalR-like_sensor"/>
</dbReference>
<dbReference type="InterPro" id="IPR001387">
    <property type="entry name" value="Cro/C1-type_HTH"/>
</dbReference>
<keyword evidence="7" id="KW-1185">Reference proteome</keyword>
<evidence type="ECO:0000256" key="2">
    <source>
        <dbReference type="ARBA" id="ARBA00023125"/>
    </source>
</evidence>
<keyword evidence="3" id="KW-0804">Transcription</keyword>
<dbReference type="Proteomes" id="UP000175989">
    <property type="component" value="Unassembled WGS sequence"/>
</dbReference>
<dbReference type="RefSeq" id="WP_070246873.1">
    <property type="nucleotide sequence ID" value="NZ_LROM01000059.1"/>
</dbReference>
<evidence type="ECO:0000259" key="4">
    <source>
        <dbReference type="PROSITE" id="PS50932"/>
    </source>
</evidence>
<name>A0A1E7X4P2_9BURK</name>
<dbReference type="Pfam" id="PF00356">
    <property type="entry name" value="LacI"/>
    <property type="match status" value="1"/>
</dbReference>
<dbReference type="PANTHER" id="PTHR30146:SF153">
    <property type="entry name" value="LACTOSE OPERON REPRESSOR"/>
    <property type="match status" value="1"/>
</dbReference>
<dbReference type="PANTHER" id="PTHR30146">
    <property type="entry name" value="LACI-RELATED TRANSCRIPTIONAL REPRESSOR"/>
    <property type="match status" value="1"/>
</dbReference>
<dbReference type="PATRIC" id="fig|762836.4.peg.1186"/>
<dbReference type="AlphaFoldDB" id="A0A1E7X4P2"/>
<dbReference type="Gene3D" id="1.10.260.40">
    <property type="entry name" value="lambda repressor-like DNA-binding domains"/>
    <property type="match status" value="1"/>
</dbReference>
<keyword evidence="2" id="KW-0238">DNA-binding</keyword>
<evidence type="ECO:0000256" key="3">
    <source>
        <dbReference type="ARBA" id="ARBA00023163"/>
    </source>
</evidence>
<keyword evidence="1" id="KW-0805">Transcription regulation</keyword>
<dbReference type="CDD" id="cd01392">
    <property type="entry name" value="HTH_LacI"/>
    <property type="match status" value="1"/>
</dbReference>
<dbReference type="GO" id="GO:0003700">
    <property type="term" value="F:DNA-binding transcription factor activity"/>
    <property type="evidence" value="ECO:0007669"/>
    <property type="project" value="TreeGrafter"/>
</dbReference>
<organism evidence="6 7">
    <name type="scientific">Duganella phyllosphaerae</name>
    <dbReference type="NCBI Taxonomy" id="762836"/>
    <lineage>
        <taxon>Bacteria</taxon>
        <taxon>Pseudomonadati</taxon>
        <taxon>Pseudomonadota</taxon>
        <taxon>Betaproteobacteria</taxon>
        <taxon>Burkholderiales</taxon>
        <taxon>Oxalobacteraceae</taxon>
        <taxon>Telluria group</taxon>
        <taxon>Duganella</taxon>
    </lineage>
</organism>
<dbReference type="SUPFAM" id="SSF53822">
    <property type="entry name" value="Periplasmic binding protein-like I"/>
    <property type="match status" value="1"/>
</dbReference>
<dbReference type="PROSITE" id="PS50932">
    <property type="entry name" value="HTH_LACI_2"/>
    <property type="match status" value="1"/>
</dbReference>
<dbReference type="GO" id="GO:0000976">
    <property type="term" value="F:transcription cis-regulatory region binding"/>
    <property type="evidence" value="ECO:0007669"/>
    <property type="project" value="TreeGrafter"/>
</dbReference>
<dbReference type="SMART" id="SM00354">
    <property type="entry name" value="HTH_LACI"/>
    <property type="match status" value="1"/>
</dbReference>